<dbReference type="CDD" id="cd00761">
    <property type="entry name" value="Glyco_tranf_GTA_type"/>
    <property type="match status" value="1"/>
</dbReference>
<dbReference type="SUPFAM" id="SSF53448">
    <property type="entry name" value="Nucleotide-diphospho-sugar transferases"/>
    <property type="match status" value="1"/>
</dbReference>
<evidence type="ECO:0000313" key="3">
    <source>
        <dbReference type="Proteomes" id="UP000028980"/>
    </source>
</evidence>
<evidence type="ECO:0000313" key="2">
    <source>
        <dbReference type="EMBL" id="GAK76945.1"/>
    </source>
</evidence>
<gene>
    <name evidence="2" type="ORF">JCM19296_2549</name>
</gene>
<dbReference type="InterPro" id="IPR001173">
    <property type="entry name" value="Glyco_trans_2-like"/>
</dbReference>
<protein>
    <submittedName>
        <fullName evidence="2">Glycosyl transferase</fullName>
    </submittedName>
</protein>
<dbReference type="Proteomes" id="UP000028980">
    <property type="component" value="Unassembled WGS sequence"/>
</dbReference>
<name>A0A081DDE9_NONUL</name>
<dbReference type="AlphaFoldDB" id="A0A081DDE9"/>
<dbReference type="GO" id="GO:0016740">
    <property type="term" value="F:transferase activity"/>
    <property type="evidence" value="ECO:0007669"/>
    <property type="project" value="UniProtKB-KW"/>
</dbReference>
<feature type="domain" description="Glycosyltransferase 2-like" evidence="1">
    <location>
        <begin position="12"/>
        <end position="129"/>
    </location>
</feature>
<proteinExistence type="predicted"/>
<dbReference type="Pfam" id="PF00535">
    <property type="entry name" value="Glycos_transf_2"/>
    <property type="match status" value="1"/>
</dbReference>
<comment type="caution">
    <text evidence="2">The sequence shown here is derived from an EMBL/GenBank/DDBJ whole genome shotgun (WGS) entry which is preliminary data.</text>
</comment>
<dbReference type="Gene3D" id="3.90.550.10">
    <property type="entry name" value="Spore Coat Polysaccharide Biosynthesis Protein SpsA, Chain A"/>
    <property type="match status" value="1"/>
</dbReference>
<accession>A0A081DDE9</accession>
<dbReference type="EMBL" id="BBLG01000006">
    <property type="protein sequence ID" value="GAK76945.1"/>
    <property type="molecule type" value="Genomic_DNA"/>
</dbReference>
<keyword evidence="2" id="KW-0808">Transferase</keyword>
<evidence type="ECO:0000259" key="1">
    <source>
        <dbReference type="Pfam" id="PF00535"/>
    </source>
</evidence>
<reference evidence="2 3" key="1">
    <citation type="journal article" date="2014" name="Genome Announc.">
        <title>Draft Genome Sequences of Marine Flavobacterium Nonlabens Strains NR17, NR24, NR27, NR32, NR33, and Ara13.</title>
        <authorList>
            <person name="Nakanishi M."/>
            <person name="Meirelles P."/>
            <person name="Suzuki R."/>
            <person name="Takatani N."/>
            <person name="Mino S."/>
            <person name="Suda W."/>
            <person name="Oshima K."/>
            <person name="Hattori M."/>
            <person name="Ohkuma M."/>
            <person name="Hosokawa M."/>
            <person name="Miyashita K."/>
            <person name="Thompson F.L."/>
            <person name="Niwa A."/>
            <person name="Sawabe T."/>
            <person name="Sawabe T."/>
        </authorList>
    </citation>
    <scope>NUCLEOTIDE SEQUENCE [LARGE SCALE GENOMIC DNA]</scope>
    <source>
        <strain evidence="3">JCM19296</strain>
    </source>
</reference>
<organism evidence="2 3">
    <name type="scientific">Nonlabens ulvanivorans</name>
    <name type="common">Persicivirga ulvanivorans</name>
    <dbReference type="NCBI Taxonomy" id="906888"/>
    <lineage>
        <taxon>Bacteria</taxon>
        <taxon>Pseudomonadati</taxon>
        <taxon>Bacteroidota</taxon>
        <taxon>Flavobacteriia</taxon>
        <taxon>Flavobacteriales</taxon>
        <taxon>Flavobacteriaceae</taxon>
        <taxon>Nonlabens</taxon>
    </lineage>
</organism>
<dbReference type="InterPro" id="IPR029044">
    <property type="entry name" value="Nucleotide-diphossugar_trans"/>
</dbReference>
<sequence length="281" mass="32502">MNSYTNQDLQILIATMNRSDLSFLEAMFQCKVSEIKYHLIVVNQSKTENLSSEYDNILVINDHSFGLSRSRNLAIEKASAAICWILDDDCILMDNAVDKVIAAHNHCEHEIITFQTAIRKDLLFRNYAVVEETLSRKQVENVLSPEITFKRESIHESSIQFDTRFGLGAQFGDSENYVFLTDAIDKNLRVQFVPQTIVKHDAHTSSDEPANNRVIYARGALAARENLWTAQMKQFKYVFFLWRKGYVKGWRNLYDKYMVFNHGMNDYLTGFEGHRIGHPDL</sequence>